<dbReference type="GO" id="GO:0003677">
    <property type="term" value="F:DNA binding"/>
    <property type="evidence" value="ECO:0007669"/>
    <property type="project" value="InterPro"/>
</dbReference>
<feature type="transmembrane region" description="Helical" evidence="1">
    <location>
        <begin position="70"/>
        <end position="91"/>
    </location>
</feature>
<evidence type="ECO:0000256" key="1">
    <source>
        <dbReference type="SAM" id="Phobius"/>
    </source>
</evidence>
<accession>A0A8G2BVM3</accession>
<dbReference type="PANTHER" id="PTHR37299">
    <property type="entry name" value="TRANSCRIPTIONAL REGULATOR-RELATED"/>
    <property type="match status" value="1"/>
</dbReference>
<dbReference type="RefSeq" id="WP_103982805.1">
    <property type="nucleotide sequence ID" value="NZ_FNVS01000005.1"/>
</dbReference>
<keyword evidence="1" id="KW-0812">Transmembrane</keyword>
<dbReference type="PANTHER" id="PTHR37299:SF1">
    <property type="entry name" value="STAGE 0 SPORULATION PROTEIN A HOMOLOG"/>
    <property type="match status" value="1"/>
</dbReference>
<protein>
    <submittedName>
        <fullName evidence="3">Transcriptional regulator, LytTR family</fullName>
    </submittedName>
</protein>
<dbReference type="InterPro" id="IPR007492">
    <property type="entry name" value="LytTR_DNA-bd_dom"/>
</dbReference>
<evidence type="ECO:0000259" key="2">
    <source>
        <dbReference type="PROSITE" id="PS50930"/>
    </source>
</evidence>
<dbReference type="Gene3D" id="2.40.50.1020">
    <property type="entry name" value="LytTr DNA-binding domain"/>
    <property type="match status" value="1"/>
</dbReference>
<dbReference type="PROSITE" id="PS50930">
    <property type="entry name" value="HTH_LYTTR"/>
    <property type="match status" value="1"/>
</dbReference>
<feature type="transmembrane region" description="Helical" evidence="1">
    <location>
        <begin position="14"/>
        <end position="34"/>
    </location>
</feature>
<feature type="domain" description="HTH LytTR-type" evidence="2">
    <location>
        <begin position="165"/>
        <end position="269"/>
    </location>
</feature>
<keyword evidence="1" id="KW-0472">Membrane</keyword>
<evidence type="ECO:0000313" key="4">
    <source>
        <dbReference type="Proteomes" id="UP000236725"/>
    </source>
</evidence>
<feature type="transmembrane region" description="Helical" evidence="1">
    <location>
        <begin position="46"/>
        <end position="64"/>
    </location>
</feature>
<dbReference type="InterPro" id="IPR046947">
    <property type="entry name" value="LytR-like"/>
</dbReference>
<feature type="transmembrane region" description="Helical" evidence="1">
    <location>
        <begin position="103"/>
        <end position="125"/>
    </location>
</feature>
<dbReference type="Pfam" id="PF04397">
    <property type="entry name" value="LytTR"/>
    <property type="match status" value="1"/>
</dbReference>
<sequence>MQTHPFFGSVINRMTGLLATVTTWAIYSLLLYCYGGLEWWMAGIDGLISIGLLAIAGYLYGYIFEVIHSLQMYLLLGILIQIISLAGAWEIELWLQQEAITDFCATIPLRLTLGTLIWVILSMWYRIYNLEKQSLEESIEPSEPEYAINELSVVKADEETILDRISVKDGSRIHIIHLEELLYLQACGDYVTLFTSTGQYVKEQTMKYFEAHLPQEIFVRIHRSCIVNMEQILRIELFGKENYQIRLKNGICLRASLSGYKLLKERLSL</sequence>
<name>A0A8G2BVM3_9BACT</name>
<keyword evidence="4" id="KW-1185">Reference proteome</keyword>
<comment type="caution">
    <text evidence="3">The sequence shown here is derived from an EMBL/GenBank/DDBJ whole genome shotgun (WGS) entry which is preliminary data.</text>
</comment>
<dbReference type="AlphaFoldDB" id="A0A8G2BVM3"/>
<proteinExistence type="predicted"/>
<organism evidence="3 4">
    <name type="scientific">Parabacteroides chinchillae</name>
    <dbReference type="NCBI Taxonomy" id="871327"/>
    <lineage>
        <taxon>Bacteria</taxon>
        <taxon>Pseudomonadati</taxon>
        <taxon>Bacteroidota</taxon>
        <taxon>Bacteroidia</taxon>
        <taxon>Bacteroidales</taxon>
        <taxon>Tannerellaceae</taxon>
        <taxon>Parabacteroides</taxon>
    </lineage>
</organism>
<evidence type="ECO:0000313" key="3">
    <source>
        <dbReference type="EMBL" id="SEF69832.1"/>
    </source>
</evidence>
<keyword evidence="1" id="KW-1133">Transmembrane helix</keyword>
<dbReference type="GO" id="GO:0000156">
    <property type="term" value="F:phosphorelay response regulator activity"/>
    <property type="evidence" value="ECO:0007669"/>
    <property type="project" value="InterPro"/>
</dbReference>
<gene>
    <name evidence="3" type="ORF">SAMN05444001_10522</name>
</gene>
<dbReference type="EMBL" id="FNVS01000005">
    <property type="protein sequence ID" value="SEF69832.1"/>
    <property type="molecule type" value="Genomic_DNA"/>
</dbReference>
<dbReference type="SMART" id="SM00850">
    <property type="entry name" value="LytTR"/>
    <property type="match status" value="1"/>
</dbReference>
<reference evidence="3 4" key="1">
    <citation type="submission" date="2016-10" db="EMBL/GenBank/DDBJ databases">
        <authorList>
            <person name="Varghese N."/>
            <person name="Submissions S."/>
        </authorList>
    </citation>
    <scope>NUCLEOTIDE SEQUENCE [LARGE SCALE GENOMIC DNA]</scope>
    <source>
        <strain evidence="3 4">DSM 29073</strain>
    </source>
</reference>
<dbReference type="Proteomes" id="UP000236725">
    <property type="component" value="Unassembled WGS sequence"/>
</dbReference>